<evidence type="ECO:0000259" key="1">
    <source>
        <dbReference type="PROSITE" id="PS51208"/>
    </source>
</evidence>
<reference evidence="2 3" key="1">
    <citation type="submission" date="2015-09" db="EMBL/GenBank/DDBJ databases">
        <authorList>
            <consortium name="Swine Surveillance"/>
        </authorList>
    </citation>
    <scope>NUCLEOTIDE SEQUENCE [LARGE SCALE GENOMIC DNA]</scope>
    <source>
        <strain evidence="2 3">CECT 7557</strain>
    </source>
</reference>
<protein>
    <submittedName>
        <fullName evidence="2">Type V secretory pathway, adhesin AidA</fullName>
    </submittedName>
</protein>
<keyword evidence="3" id="KW-1185">Reference proteome</keyword>
<organism evidence="2 3">
    <name type="scientific">Tritonibacter multivorans</name>
    <dbReference type="NCBI Taxonomy" id="928856"/>
    <lineage>
        <taxon>Bacteria</taxon>
        <taxon>Pseudomonadati</taxon>
        <taxon>Pseudomonadota</taxon>
        <taxon>Alphaproteobacteria</taxon>
        <taxon>Rhodobacterales</taxon>
        <taxon>Paracoccaceae</taxon>
        <taxon>Tritonibacter</taxon>
    </lineage>
</organism>
<evidence type="ECO:0000313" key="2">
    <source>
        <dbReference type="EMBL" id="CUH78105.1"/>
    </source>
</evidence>
<dbReference type="EMBL" id="CYSD01000025">
    <property type="protein sequence ID" value="CUH78105.1"/>
    <property type="molecule type" value="Genomic_DNA"/>
</dbReference>
<dbReference type="PROSITE" id="PS51208">
    <property type="entry name" value="AUTOTRANSPORTER"/>
    <property type="match status" value="1"/>
</dbReference>
<dbReference type="InterPro" id="IPR005546">
    <property type="entry name" value="Autotransporte_beta"/>
</dbReference>
<dbReference type="SUPFAM" id="SSF51126">
    <property type="entry name" value="Pectin lyase-like"/>
    <property type="match status" value="1"/>
</dbReference>
<dbReference type="Proteomes" id="UP000052022">
    <property type="component" value="Unassembled WGS sequence"/>
</dbReference>
<dbReference type="InterPro" id="IPR011050">
    <property type="entry name" value="Pectin_lyase_fold/virulence"/>
</dbReference>
<dbReference type="Gene3D" id="2.40.128.130">
    <property type="entry name" value="Autotransporter beta-domain"/>
    <property type="match status" value="1"/>
</dbReference>
<dbReference type="Pfam" id="PF03797">
    <property type="entry name" value="Autotransporter"/>
    <property type="match status" value="1"/>
</dbReference>
<gene>
    <name evidence="2" type="ORF">TRM7557_01725</name>
</gene>
<dbReference type="InterPro" id="IPR036709">
    <property type="entry name" value="Autotransporte_beta_dom_sf"/>
</dbReference>
<name>A0A0N7LZM8_9RHOB</name>
<dbReference type="InterPro" id="IPR012332">
    <property type="entry name" value="Autotransporter_pectin_lyase_C"/>
</dbReference>
<proteinExistence type="predicted"/>
<dbReference type="AlphaFoldDB" id="A0A0N7LZM8"/>
<dbReference type="Gene3D" id="2.160.20.20">
    <property type="match status" value="1"/>
</dbReference>
<accession>A0A0N7LZM8</accession>
<feature type="domain" description="Autotransporter" evidence="1">
    <location>
        <begin position="401"/>
        <end position="708"/>
    </location>
</feature>
<evidence type="ECO:0000313" key="3">
    <source>
        <dbReference type="Proteomes" id="UP000052022"/>
    </source>
</evidence>
<dbReference type="SUPFAM" id="SSF103515">
    <property type="entry name" value="Autotransporter"/>
    <property type="match status" value="1"/>
</dbReference>
<sequence>MQITGGSFDVHESLTLGAGLANAGTLDIDADVLGDQTLSNSGTLTLAGDVTGTVSQTAGSTTVDGTSAVSGGFDIEGGTLTISAATTADIDIAAGASLVVNSALTGNITNAGALDLQNDISGTWTQNGNDTVAVSADGLSVGSLAFNAGTLSIADATTFNVGDNGTSQEDAVFASGSSLILGQGATIAMAQAGDSLRFDSGSSLIFGQDATLTGHSILNGAVNAEASGIVFDGNVTVGSSAVVDMANGTSGDVVTVNGALTGNGGTVSLDVDLADGAQTADTIVATGHGLSSGTLHLVLEDQTTADTYGATEAGGLVLVDLEAGSTVTATVDATSFPTDNRNTYTYTLGNNSDGDIVLISQLNNAAAGLTGAIASAQSLVASVINRPTSPFVTTLSKLNEGEKCRPGGWARVVGGTANATGTATTATSSVETTTEARFGGIQVGLDSTCFNSLLLENGWDVSYGIIAGYNTASADQPIPGTGATAGMIDSVTELDMSQAYAGGYVVAARGRFSLDVQARAEKTDFTVNSSGLNPLAVDDTEFDTTAYTLSAAASYALSIPNQPNLFFVPTAGLSWTRTSDADFMFNDGSQIELDASTTAISFVGGTLARTMVNEANGARSAAFATLTHYVNLSDDAASTFIDTSDISTAIRSSALPDYTEISLGYTYNRELRSDRGSLRKFSASIRADGRFGQGFDSYGLTGQIRLQF</sequence>